<sequence length="103" mass="11997">MQNQCTLTDDIKKCLTRMEVGCYNLCRTATSEHERKVSWGPQPTAPVPLFSQVGRKLQLNRGVTDVSVGQHEFRLSRIFQLQRNKTLFGFQLVFKRAYLQMLY</sequence>
<dbReference type="Proteomes" id="UP000494165">
    <property type="component" value="Unassembled WGS sequence"/>
</dbReference>
<gene>
    <name evidence="1" type="ORF">CLODIP_2_CD01630</name>
</gene>
<proteinExistence type="predicted"/>
<organism evidence="1 2">
    <name type="scientific">Cloeon dipterum</name>
    <dbReference type="NCBI Taxonomy" id="197152"/>
    <lineage>
        <taxon>Eukaryota</taxon>
        <taxon>Metazoa</taxon>
        <taxon>Ecdysozoa</taxon>
        <taxon>Arthropoda</taxon>
        <taxon>Hexapoda</taxon>
        <taxon>Insecta</taxon>
        <taxon>Pterygota</taxon>
        <taxon>Palaeoptera</taxon>
        <taxon>Ephemeroptera</taxon>
        <taxon>Pisciforma</taxon>
        <taxon>Baetidae</taxon>
        <taxon>Cloeon</taxon>
    </lineage>
</organism>
<comment type="caution">
    <text evidence="1">The sequence shown here is derived from an EMBL/GenBank/DDBJ whole genome shotgun (WGS) entry which is preliminary data.</text>
</comment>
<dbReference type="EMBL" id="CADEPI010000063">
    <property type="protein sequence ID" value="CAB3371640.1"/>
    <property type="molecule type" value="Genomic_DNA"/>
</dbReference>
<name>A0A8S1CJH2_9INSE</name>
<accession>A0A8S1CJH2</accession>
<protein>
    <submittedName>
        <fullName evidence="1">Uncharacterized protein</fullName>
    </submittedName>
</protein>
<evidence type="ECO:0000313" key="1">
    <source>
        <dbReference type="EMBL" id="CAB3371640.1"/>
    </source>
</evidence>
<evidence type="ECO:0000313" key="2">
    <source>
        <dbReference type="Proteomes" id="UP000494165"/>
    </source>
</evidence>
<dbReference type="AlphaFoldDB" id="A0A8S1CJH2"/>
<reference evidence="1 2" key="1">
    <citation type="submission" date="2020-04" db="EMBL/GenBank/DDBJ databases">
        <authorList>
            <person name="Alioto T."/>
            <person name="Alioto T."/>
            <person name="Gomez Garrido J."/>
        </authorList>
    </citation>
    <scope>NUCLEOTIDE SEQUENCE [LARGE SCALE GENOMIC DNA]</scope>
</reference>
<keyword evidence="2" id="KW-1185">Reference proteome</keyword>